<dbReference type="EMBL" id="ATAM02000004">
    <property type="protein sequence ID" value="KAL0250234.1"/>
    <property type="molecule type" value="Genomic_DNA"/>
</dbReference>
<reference evidence="1" key="2">
    <citation type="submission" date="2024-01" db="EMBL/GenBank/DDBJ databases">
        <title>Comparative genomics of Cryptococcus and Kwoniella reveals pathogenesis evolution and contrasting modes of karyotype evolution via chromosome fusion or intercentromeric recombination.</title>
        <authorList>
            <person name="Coelho M.A."/>
            <person name="David-Palma M."/>
            <person name="Shea T."/>
            <person name="Bowers K."/>
            <person name="Mcginley-Smith S."/>
            <person name="Mohammad A.W."/>
            <person name="Gnirke A."/>
            <person name="Yurkov A.M."/>
            <person name="Nowrousian M."/>
            <person name="Sun S."/>
            <person name="Cuomo C.A."/>
            <person name="Heitman J."/>
        </authorList>
    </citation>
    <scope>NUCLEOTIDE SEQUENCE</scope>
    <source>
        <strain evidence="1">IND107</strain>
    </source>
</reference>
<protein>
    <submittedName>
        <fullName evidence="1">Uncharacterized protein</fullName>
    </submittedName>
</protein>
<dbReference type="GeneID" id="91989264"/>
<evidence type="ECO:0000313" key="2">
    <source>
        <dbReference type="Proteomes" id="UP000054399"/>
    </source>
</evidence>
<dbReference type="Proteomes" id="UP000054399">
    <property type="component" value="Unassembled WGS sequence"/>
</dbReference>
<gene>
    <name evidence="1" type="ORF">I308_102407</name>
</gene>
<dbReference type="RefSeq" id="XP_066614421.1">
    <property type="nucleotide sequence ID" value="XM_066756952.1"/>
</dbReference>
<keyword evidence="2" id="KW-1185">Reference proteome</keyword>
<sequence>MGISNYLLKIPLLNAGLNFPEKLKPDDAISSRYVALATSSCFLSFCSSLHTSGKRMHVSGICLGAVLARTWLGEQGRNCDPEILDFSPDIPCEKHVRILCKLDQET</sequence>
<comment type="caution">
    <text evidence="1">The sequence shown here is derived from an EMBL/GenBank/DDBJ whole genome shotgun (WGS) entry which is preliminary data.</text>
</comment>
<name>A0ABR3BTF4_9TREE</name>
<evidence type="ECO:0000313" key="1">
    <source>
        <dbReference type="EMBL" id="KAL0250234.1"/>
    </source>
</evidence>
<organism evidence="1 2">
    <name type="scientific">Cryptococcus tetragattii IND107</name>
    <dbReference type="NCBI Taxonomy" id="1296105"/>
    <lineage>
        <taxon>Eukaryota</taxon>
        <taxon>Fungi</taxon>
        <taxon>Dikarya</taxon>
        <taxon>Basidiomycota</taxon>
        <taxon>Agaricomycotina</taxon>
        <taxon>Tremellomycetes</taxon>
        <taxon>Tremellales</taxon>
        <taxon>Cryptococcaceae</taxon>
        <taxon>Cryptococcus</taxon>
        <taxon>Cryptococcus gattii species complex</taxon>
    </lineage>
</organism>
<accession>A0ABR3BTF4</accession>
<reference evidence="1" key="1">
    <citation type="submission" date="2015-01" db="EMBL/GenBank/DDBJ databases">
        <authorList>
            <consortium name="The Broad Institute Genomics Platform"/>
            <person name="Cuomo C."/>
            <person name="Litvintseva A."/>
            <person name="Chen Y."/>
            <person name="Heitman J."/>
            <person name="Sun S."/>
            <person name="Springer D."/>
            <person name="Dromer F."/>
            <person name="Young S."/>
            <person name="Zeng Q."/>
            <person name="Gargeya S."/>
            <person name="Abouelleil A."/>
            <person name="Alvarado L."/>
            <person name="Chapman S.B."/>
            <person name="Gainer-Dewar J."/>
            <person name="Goldberg J."/>
            <person name="Griggs A."/>
            <person name="Gujja S."/>
            <person name="Hansen M."/>
            <person name="Howarth C."/>
            <person name="Imamovic A."/>
            <person name="Larimer J."/>
            <person name="Murphy C."/>
            <person name="Naylor J."/>
            <person name="Pearson M."/>
            <person name="Priest M."/>
            <person name="Roberts A."/>
            <person name="Saif S."/>
            <person name="Shea T."/>
            <person name="Sykes S."/>
            <person name="Wortman J."/>
            <person name="Nusbaum C."/>
            <person name="Birren B."/>
        </authorList>
    </citation>
    <scope>NUCLEOTIDE SEQUENCE</scope>
    <source>
        <strain evidence="1">IND107</strain>
    </source>
</reference>
<proteinExistence type="predicted"/>